<feature type="transmembrane region" description="Helical" evidence="2">
    <location>
        <begin position="506"/>
        <end position="530"/>
    </location>
</feature>
<protein>
    <submittedName>
        <fullName evidence="3">Uncharacterized protein</fullName>
    </submittedName>
</protein>
<keyword evidence="2" id="KW-1133">Transmembrane helix</keyword>
<keyword evidence="4" id="KW-1185">Reference proteome</keyword>
<dbReference type="Proteomes" id="UP001172673">
    <property type="component" value="Unassembled WGS sequence"/>
</dbReference>
<feature type="region of interest" description="Disordered" evidence="1">
    <location>
        <begin position="622"/>
        <end position="652"/>
    </location>
</feature>
<comment type="caution">
    <text evidence="3">The sequence shown here is derived from an EMBL/GenBank/DDBJ whole genome shotgun (WGS) entry which is preliminary data.</text>
</comment>
<organism evidence="3 4">
    <name type="scientific">Cladophialophora chaetospira</name>
    <dbReference type="NCBI Taxonomy" id="386627"/>
    <lineage>
        <taxon>Eukaryota</taxon>
        <taxon>Fungi</taxon>
        <taxon>Dikarya</taxon>
        <taxon>Ascomycota</taxon>
        <taxon>Pezizomycotina</taxon>
        <taxon>Eurotiomycetes</taxon>
        <taxon>Chaetothyriomycetidae</taxon>
        <taxon>Chaetothyriales</taxon>
        <taxon>Herpotrichiellaceae</taxon>
        <taxon>Cladophialophora</taxon>
    </lineage>
</organism>
<feature type="transmembrane region" description="Helical" evidence="2">
    <location>
        <begin position="390"/>
        <end position="411"/>
    </location>
</feature>
<dbReference type="PANTHER" id="PTHR35395:SF1">
    <property type="entry name" value="DUF6536 DOMAIN-CONTAINING PROTEIN"/>
    <property type="match status" value="1"/>
</dbReference>
<dbReference type="EMBL" id="JAPDRK010000009">
    <property type="protein sequence ID" value="KAJ9609034.1"/>
    <property type="molecule type" value="Genomic_DNA"/>
</dbReference>
<feature type="transmembrane region" description="Helical" evidence="2">
    <location>
        <begin position="330"/>
        <end position="349"/>
    </location>
</feature>
<dbReference type="PANTHER" id="PTHR35395">
    <property type="entry name" value="DUF6536 DOMAIN-CONTAINING PROTEIN"/>
    <property type="match status" value="1"/>
</dbReference>
<evidence type="ECO:0000313" key="3">
    <source>
        <dbReference type="EMBL" id="KAJ9609034.1"/>
    </source>
</evidence>
<reference evidence="3" key="1">
    <citation type="submission" date="2022-10" db="EMBL/GenBank/DDBJ databases">
        <title>Culturing micro-colonial fungi from biological soil crusts in the Mojave desert and describing Neophaeococcomyces mojavensis, and introducing the new genera and species Taxawa tesnikishii.</title>
        <authorList>
            <person name="Kurbessoian T."/>
            <person name="Stajich J.E."/>
        </authorList>
    </citation>
    <scope>NUCLEOTIDE SEQUENCE</scope>
    <source>
        <strain evidence="3">TK_41</strain>
    </source>
</reference>
<feature type="transmembrane region" description="Helical" evidence="2">
    <location>
        <begin position="231"/>
        <end position="258"/>
    </location>
</feature>
<keyword evidence="2" id="KW-0472">Membrane</keyword>
<feature type="transmembrane region" description="Helical" evidence="2">
    <location>
        <begin position="461"/>
        <end position="486"/>
    </location>
</feature>
<proteinExistence type="predicted"/>
<sequence length="700" mass="75794">MDISATAVSVDDTRTVVFAAAFVVCSYNSAVFASTSSNNYGVFSVDHAFLELSSANSSNYADVAYLLRSGIDTSRLPIPITTMVDIAGQLREEAHRGMLVNLTKDECIREYTKSFQSSYRNVLLVGDINDGIDLDVFGEFYGGTVDNNASNLVSFLYARFYSDFNCAGSQAFDWTCIANGTALKPKTGCDPTCDDPRILQQTLSNSTWNPLGPNVQYCLAEPTQEQCSLQFSMGIAILVVILNFVKLTAMALTVLYAFDKEDLPLLTMGDAVASFLEKPDGMSKGMCLISASKIKELGTTLWHRQAHAQVVQYPGEIRSRWSRAVSTRRWLTCLLLYVVALSTAAGYLGTGLNAMVGSTSLSSLWSIGFGVPSGRTLIQSDAVQAGKASLIAAVVLANIPQLVLSMLYFTYNGLFTCMLLASEWNSYSTERKGLRISSSHPQGAQRAGYFLQLPYRYSIPLVVFSLLFHWLISQSIFVVNISMFDFAGSPITNAPNYVGHLVTCGYSPIAIIFSIVLGVALVCALLGFGLGIRFKTGMPIAGSCSLAIAAACHSEQAPLSDKEKMLAQQPLMWGEMQGYHKNQVELGFQEPTKPLPPAPHLPSPYRDERLDVKSRLRGLEAEHETLLSGDLRRTGDSTPLPPETPTSHHAKSMQAMTVAVASSATTAQAGSLLSSDETAVAHCSFSDGPVEMPTQGRSYA</sequence>
<keyword evidence="2" id="KW-0812">Transmembrane</keyword>
<accession>A0AA38X931</accession>
<feature type="compositionally biased region" description="Basic and acidic residues" evidence="1">
    <location>
        <begin position="622"/>
        <end position="635"/>
    </location>
</feature>
<evidence type="ECO:0000256" key="1">
    <source>
        <dbReference type="SAM" id="MobiDB-lite"/>
    </source>
</evidence>
<evidence type="ECO:0000313" key="4">
    <source>
        <dbReference type="Proteomes" id="UP001172673"/>
    </source>
</evidence>
<gene>
    <name evidence="3" type="ORF">H2200_006805</name>
</gene>
<evidence type="ECO:0000256" key="2">
    <source>
        <dbReference type="SAM" id="Phobius"/>
    </source>
</evidence>
<name>A0AA38X931_9EURO</name>
<dbReference type="AlphaFoldDB" id="A0AA38X931"/>